<gene>
    <name evidence="2" type="ORF">J2S14_002681</name>
</gene>
<name>A0ABU0D616_9BACI</name>
<reference evidence="2 3" key="1">
    <citation type="submission" date="2023-07" db="EMBL/GenBank/DDBJ databases">
        <title>Genomic Encyclopedia of Type Strains, Phase IV (KMG-IV): sequencing the most valuable type-strain genomes for metagenomic binning, comparative biology and taxonomic classification.</title>
        <authorList>
            <person name="Goeker M."/>
        </authorList>
    </citation>
    <scope>NUCLEOTIDE SEQUENCE [LARGE SCALE GENOMIC DNA]</scope>
    <source>
        <strain evidence="2 3">DSM 27848</strain>
    </source>
</reference>
<proteinExistence type="predicted"/>
<comment type="caution">
    <text evidence="2">The sequence shown here is derived from an EMBL/GenBank/DDBJ whole genome shotgun (WGS) entry which is preliminary data.</text>
</comment>
<keyword evidence="3" id="KW-1185">Reference proteome</keyword>
<evidence type="ECO:0000313" key="2">
    <source>
        <dbReference type="EMBL" id="MDQ0343846.1"/>
    </source>
</evidence>
<dbReference type="Proteomes" id="UP001232343">
    <property type="component" value="Unassembled WGS sequence"/>
</dbReference>
<evidence type="ECO:0000256" key="1">
    <source>
        <dbReference type="SAM" id="Phobius"/>
    </source>
</evidence>
<feature type="transmembrane region" description="Helical" evidence="1">
    <location>
        <begin position="29"/>
        <end position="48"/>
    </location>
</feature>
<dbReference type="EMBL" id="JAUSUO010000007">
    <property type="protein sequence ID" value="MDQ0343846.1"/>
    <property type="molecule type" value="Genomic_DNA"/>
</dbReference>
<organism evidence="2 3">
    <name type="scientific">Lederbergia wuyishanensis</name>
    <dbReference type="NCBI Taxonomy" id="1347903"/>
    <lineage>
        <taxon>Bacteria</taxon>
        <taxon>Bacillati</taxon>
        <taxon>Bacillota</taxon>
        <taxon>Bacilli</taxon>
        <taxon>Bacillales</taxon>
        <taxon>Bacillaceae</taxon>
        <taxon>Lederbergia</taxon>
    </lineage>
</organism>
<evidence type="ECO:0000313" key="3">
    <source>
        <dbReference type="Proteomes" id="UP001232343"/>
    </source>
</evidence>
<keyword evidence="1" id="KW-1133">Transmembrane helix</keyword>
<keyword evidence="1" id="KW-0472">Membrane</keyword>
<protein>
    <submittedName>
        <fullName evidence="2">Uncharacterized protein</fullName>
    </submittedName>
</protein>
<keyword evidence="1" id="KW-0812">Transmembrane</keyword>
<dbReference type="RefSeq" id="WP_244682325.1">
    <property type="nucleotide sequence ID" value="NZ_JALIRM010000010.1"/>
</dbReference>
<sequence>MKLDHKKKKIQMDYREKIQQKKFAKRHTIEAIIIAAIIFAFIILNSFFKGF</sequence>
<accession>A0ABU0D616</accession>